<sequence length="177" mass="19994">MKISRRSISIVYLVLLVICLMILVIGYPIAIEQSLKNYDIRFSLFLSWMIIPCILVLVASLITVITGLKFTLLSKKLMIGIRFVSLFILVIYITMVVSALFFKAGSLIGNFILIMIYFKSLFVLIGIAFNATFSFDDKKNRSETVVINEDVPVMDAMIEEVQSDNEKESSTDDSLVQ</sequence>
<feature type="transmembrane region" description="Helical" evidence="1">
    <location>
        <begin position="12"/>
        <end position="30"/>
    </location>
</feature>
<keyword evidence="1" id="KW-0472">Membrane</keyword>
<reference evidence="3" key="1">
    <citation type="submission" date="2017-02" db="EMBL/GenBank/DDBJ databases">
        <authorList>
            <person name="Varghese N."/>
            <person name="Submissions S."/>
        </authorList>
    </citation>
    <scope>NUCLEOTIDE SEQUENCE [LARGE SCALE GENOMIC DNA]</scope>
    <source>
        <strain evidence="3">ATCC 25662</strain>
    </source>
</reference>
<gene>
    <name evidence="2" type="ORF">SAMN02745191_1909</name>
</gene>
<feature type="transmembrane region" description="Helical" evidence="1">
    <location>
        <begin position="108"/>
        <end position="133"/>
    </location>
</feature>
<organism evidence="2 3">
    <name type="scientific">Anaerorhabdus furcosa</name>
    <dbReference type="NCBI Taxonomy" id="118967"/>
    <lineage>
        <taxon>Bacteria</taxon>
        <taxon>Bacillati</taxon>
        <taxon>Bacillota</taxon>
        <taxon>Erysipelotrichia</taxon>
        <taxon>Erysipelotrichales</taxon>
        <taxon>Erysipelotrichaceae</taxon>
        <taxon>Anaerorhabdus</taxon>
    </lineage>
</organism>
<dbReference type="Proteomes" id="UP000243297">
    <property type="component" value="Unassembled WGS sequence"/>
</dbReference>
<proteinExistence type="predicted"/>
<feature type="transmembrane region" description="Helical" evidence="1">
    <location>
        <begin position="80"/>
        <end position="102"/>
    </location>
</feature>
<dbReference type="AlphaFoldDB" id="A0A1T4P6H5"/>
<keyword evidence="3" id="KW-1185">Reference proteome</keyword>
<dbReference type="EMBL" id="FUWY01000005">
    <property type="protein sequence ID" value="SJZ87190.1"/>
    <property type="molecule type" value="Genomic_DNA"/>
</dbReference>
<dbReference type="RefSeq" id="WP_078712313.1">
    <property type="nucleotide sequence ID" value="NZ_FUWY01000005.1"/>
</dbReference>
<accession>A0A1T4P6H5</accession>
<feature type="transmembrane region" description="Helical" evidence="1">
    <location>
        <begin position="42"/>
        <end position="68"/>
    </location>
</feature>
<evidence type="ECO:0000256" key="1">
    <source>
        <dbReference type="SAM" id="Phobius"/>
    </source>
</evidence>
<name>A0A1T4P6H5_9FIRM</name>
<keyword evidence="1" id="KW-0812">Transmembrane</keyword>
<protein>
    <submittedName>
        <fullName evidence="2">Uncharacterized protein</fullName>
    </submittedName>
</protein>
<dbReference type="STRING" id="118967.SAMN02745191_1909"/>
<evidence type="ECO:0000313" key="3">
    <source>
        <dbReference type="Proteomes" id="UP000243297"/>
    </source>
</evidence>
<evidence type="ECO:0000313" key="2">
    <source>
        <dbReference type="EMBL" id="SJZ87190.1"/>
    </source>
</evidence>
<keyword evidence="1" id="KW-1133">Transmembrane helix</keyword>